<sequence length="66" mass="7716">MLEACVSARQYRGAILEPLSINRSRLHAFDQAMPNQLSILDKITYRYTRYKPESRGVNDHYKVRSS</sequence>
<name>A0A6A5TA97_9PLEO</name>
<dbReference type="EMBL" id="ML977057">
    <property type="protein sequence ID" value="KAF1948462.1"/>
    <property type="molecule type" value="Genomic_DNA"/>
</dbReference>
<organism evidence="2 3">
    <name type="scientific">Byssothecium circinans</name>
    <dbReference type="NCBI Taxonomy" id="147558"/>
    <lineage>
        <taxon>Eukaryota</taxon>
        <taxon>Fungi</taxon>
        <taxon>Dikarya</taxon>
        <taxon>Ascomycota</taxon>
        <taxon>Pezizomycotina</taxon>
        <taxon>Dothideomycetes</taxon>
        <taxon>Pleosporomycetidae</taxon>
        <taxon>Pleosporales</taxon>
        <taxon>Massarineae</taxon>
        <taxon>Massarinaceae</taxon>
        <taxon>Byssothecium</taxon>
    </lineage>
</organism>
<reference evidence="2" key="1">
    <citation type="journal article" date="2020" name="Stud. Mycol.">
        <title>101 Dothideomycetes genomes: a test case for predicting lifestyles and emergence of pathogens.</title>
        <authorList>
            <person name="Haridas S."/>
            <person name="Albert R."/>
            <person name="Binder M."/>
            <person name="Bloem J."/>
            <person name="Labutti K."/>
            <person name="Salamov A."/>
            <person name="Andreopoulos B."/>
            <person name="Baker S."/>
            <person name="Barry K."/>
            <person name="Bills G."/>
            <person name="Bluhm B."/>
            <person name="Cannon C."/>
            <person name="Castanera R."/>
            <person name="Culley D."/>
            <person name="Daum C."/>
            <person name="Ezra D."/>
            <person name="Gonzalez J."/>
            <person name="Henrissat B."/>
            <person name="Kuo A."/>
            <person name="Liang C."/>
            <person name="Lipzen A."/>
            <person name="Lutzoni F."/>
            <person name="Magnuson J."/>
            <person name="Mondo S."/>
            <person name="Nolan M."/>
            <person name="Ohm R."/>
            <person name="Pangilinan J."/>
            <person name="Park H.-J."/>
            <person name="Ramirez L."/>
            <person name="Alfaro M."/>
            <person name="Sun H."/>
            <person name="Tritt A."/>
            <person name="Yoshinaga Y."/>
            <person name="Zwiers L.-H."/>
            <person name="Turgeon B."/>
            <person name="Goodwin S."/>
            <person name="Spatafora J."/>
            <person name="Crous P."/>
            <person name="Grigoriev I."/>
        </authorList>
    </citation>
    <scope>NUCLEOTIDE SEQUENCE</scope>
    <source>
        <strain evidence="2">CBS 675.92</strain>
    </source>
</reference>
<evidence type="ECO:0000313" key="1">
    <source>
        <dbReference type="EMBL" id="KAF1948462.1"/>
    </source>
</evidence>
<dbReference type="Proteomes" id="UP000800035">
    <property type="component" value="Unassembled WGS sequence"/>
</dbReference>
<dbReference type="EMBL" id="ML977053">
    <property type="protein sequence ID" value="KAF1948622.1"/>
    <property type="molecule type" value="Genomic_DNA"/>
</dbReference>
<evidence type="ECO:0000313" key="3">
    <source>
        <dbReference type="Proteomes" id="UP000800035"/>
    </source>
</evidence>
<accession>A0A6A5TA97</accession>
<gene>
    <name evidence="2" type="ORF">CC80DRAFT_300511</name>
    <name evidence="1" type="ORF">CC80DRAFT_314825</name>
</gene>
<protein>
    <submittedName>
        <fullName evidence="2">Uncharacterized protein</fullName>
    </submittedName>
</protein>
<evidence type="ECO:0000313" key="2">
    <source>
        <dbReference type="EMBL" id="KAF1948622.1"/>
    </source>
</evidence>
<dbReference type="AlphaFoldDB" id="A0A6A5TA97"/>
<keyword evidence="3" id="KW-1185">Reference proteome</keyword>
<proteinExistence type="predicted"/>